<comment type="caution">
    <text evidence="5">The sequence shown here is derived from an EMBL/GenBank/DDBJ whole genome shotgun (WGS) entry which is preliminary data.</text>
</comment>
<evidence type="ECO:0000313" key="6">
    <source>
        <dbReference type="Proteomes" id="UP000051565"/>
    </source>
</evidence>
<dbReference type="STRING" id="53444.AYR59_05735"/>
<keyword evidence="6" id="KW-1185">Reference proteome</keyword>
<accession>A0A0R2JY95</accession>
<dbReference type="Gene3D" id="3.40.50.150">
    <property type="entry name" value="Vaccinia Virus protein VP39"/>
    <property type="match status" value="1"/>
</dbReference>
<dbReference type="PANTHER" id="PTHR32319">
    <property type="entry name" value="BACTERIAL HEMOLYSIN-LIKE PROTEIN"/>
    <property type="match status" value="1"/>
</dbReference>
<dbReference type="InterPro" id="IPR002877">
    <property type="entry name" value="RNA_MeTrfase_FtsJ_dom"/>
</dbReference>
<reference evidence="5 6" key="1">
    <citation type="journal article" date="2015" name="Genome Announc.">
        <title>Expanding the biotechnology potential of lactobacilli through comparative genomics of 213 strains and associated genera.</title>
        <authorList>
            <person name="Sun Z."/>
            <person name="Harris H.M."/>
            <person name="McCann A."/>
            <person name="Guo C."/>
            <person name="Argimon S."/>
            <person name="Zhang W."/>
            <person name="Yang X."/>
            <person name="Jeffery I.B."/>
            <person name="Cooney J.C."/>
            <person name="Kagawa T.F."/>
            <person name="Liu W."/>
            <person name="Song Y."/>
            <person name="Salvetti E."/>
            <person name="Wrobel A."/>
            <person name="Rasinkangas P."/>
            <person name="Parkhill J."/>
            <person name="Rea M.C."/>
            <person name="O'Sullivan O."/>
            <person name="Ritari J."/>
            <person name="Douillard F.P."/>
            <person name="Paul Ross R."/>
            <person name="Yang R."/>
            <person name="Briner A.E."/>
            <person name="Felis G.E."/>
            <person name="de Vos W.M."/>
            <person name="Barrangou R."/>
            <person name="Klaenhammer T.R."/>
            <person name="Caufield P.W."/>
            <person name="Cui Y."/>
            <person name="Zhang H."/>
            <person name="O'Toole P.W."/>
        </authorList>
    </citation>
    <scope>NUCLEOTIDE SEQUENCE [LARGE SCALE GENOMIC DNA]</scope>
    <source>
        <strain evidence="5 6">DSM 20690</strain>
    </source>
</reference>
<dbReference type="PATRIC" id="fig|1122148.6.peg.477"/>
<evidence type="ECO:0000313" key="5">
    <source>
        <dbReference type="EMBL" id="KRN79053.1"/>
    </source>
</evidence>
<evidence type="ECO:0000256" key="2">
    <source>
        <dbReference type="ARBA" id="ARBA00029460"/>
    </source>
</evidence>
<name>A0A0R2JY95_9LACO</name>
<dbReference type="Pfam" id="PF01728">
    <property type="entry name" value="FtsJ"/>
    <property type="match status" value="1"/>
</dbReference>
<dbReference type="InterPro" id="IPR047048">
    <property type="entry name" value="TlyA"/>
</dbReference>
<evidence type="ECO:0000259" key="4">
    <source>
        <dbReference type="Pfam" id="PF01728"/>
    </source>
</evidence>
<dbReference type="PANTHER" id="PTHR32319:SF0">
    <property type="entry name" value="BACTERIAL HEMOLYSIN-LIKE PROTEIN"/>
    <property type="match status" value="1"/>
</dbReference>
<gene>
    <name evidence="5" type="ORF">IV52_GL000458</name>
</gene>
<keyword evidence="1 3" id="KW-0694">RNA-binding</keyword>
<dbReference type="InterPro" id="IPR036986">
    <property type="entry name" value="S4_RNA-bd_sf"/>
</dbReference>
<sequence>MAKEKERIDVLLVKQGLFDSREQAKRAVMAGEILGKNEQRLDKPGVKIPVDTELHLKGKAMPYVSRGGLKLAKALKSFAISVKDKTVLDIGSSTGGFTDVMLQNGAKMSYALDVGTNQLVWKLRNDPRVEVMENTNFRYSKSADFTLGLPEFASIDVSFISLHLILPALKNILKTNGEVVALIKPQFEAGRENVGKHGIVKDRNVHHQVIEKVINFALESGFSVLNLDFSPIKGGEGNVEFLIHLKSTDNPQLQSNVLVDAVQEQAYKALNN</sequence>
<dbReference type="NCBIfam" id="TIGR00478">
    <property type="entry name" value="tly"/>
    <property type="match status" value="1"/>
</dbReference>
<organism evidence="5 6">
    <name type="scientific">Fructilactobacillus lindneri DSM 20690 = JCM 11027</name>
    <dbReference type="NCBI Taxonomy" id="1122148"/>
    <lineage>
        <taxon>Bacteria</taxon>
        <taxon>Bacillati</taxon>
        <taxon>Bacillota</taxon>
        <taxon>Bacilli</taxon>
        <taxon>Lactobacillales</taxon>
        <taxon>Lactobacillaceae</taxon>
        <taxon>Fructilactobacillus</taxon>
    </lineage>
</organism>
<feature type="domain" description="Ribosomal RNA methyltransferase FtsJ" evidence="4">
    <location>
        <begin position="63"/>
        <end position="246"/>
    </location>
</feature>
<dbReference type="InterPro" id="IPR029063">
    <property type="entry name" value="SAM-dependent_MTases_sf"/>
</dbReference>
<dbReference type="RefSeq" id="WP_054646216.1">
    <property type="nucleotide sequence ID" value="NZ_FUXS01000001.1"/>
</dbReference>
<dbReference type="InterPro" id="IPR004538">
    <property type="entry name" value="Hemolysin_A/TlyA"/>
</dbReference>
<evidence type="ECO:0000256" key="3">
    <source>
        <dbReference type="PROSITE-ProRule" id="PRU00182"/>
    </source>
</evidence>
<evidence type="ECO:0000256" key="1">
    <source>
        <dbReference type="ARBA" id="ARBA00022884"/>
    </source>
</evidence>
<dbReference type="GO" id="GO:0008168">
    <property type="term" value="F:methyltransferase activity"/>
    <property type="evidence" value="ECO:0007669"/>
    <property type="project" value="InterPro"/>
</dbReference>
<dbReference type="Proteomes" id="UP000051565">
    <property type="component" value="Unassembled WGS sequence"/>
</dbReference>
<dbReference type="PIRSF" id="PIRSF005578">
    <property type="entry name" value="TlyA"/>
    <property type="match status" value="1"/>
</dbReference>
<dbReference type="GO" id="GO:0003723">
    <property type="term" value="F:RNA binding"/>
    <property type="evidence" value="ECO:0007669"/>
    <property type="project" value="UniProtKB-KW"/>
</dbReference>
<dbReference type="OrthoDB" id="9784736at2"/>
<dbReference type="SUPFAM" id="SSF55174">
    <property type="entry name" value="Alpha-L RNA-binding motif"/>
    <property type="match status" value="1"/>
</dbReference>
<dbReference type="GO" id="GO:0032259">
    <property type="term" value="P:methylation"/>
    <property type="evidence" value="ECO:0007669"/>
    <property type="project" value="InterPro"/>
</dbReference>
<dbReference type="PROSITE" id="PS50889">
    <property type="entry name" value="S4"/>
    <property type="match status" value="1"/>
</dbReference>
<comment type="similarity">
    <text evidence="2">Belongs to the TlyA family.</text>
</comment>
<dbReference type="SUPFAM" id="SSF53335">
    <property type="entry name" value="S-adenosyl-L-methionine-dependent methyltransferases"/>
    <property type="match status" value="1"/>
</dbReference>
<dbReference type="CDD" id="cd02440">
    <property type="entry name" value="AdoMet_MTases"/>
    <property type="match status" value="1"/>
</dbReference>
<proteinExistence type="inferred from homology"/>
<dbReference type="CDD" id="cd00165">
    <property type="entry name" value="S4"/>
    <property type="match status" value="1"/>
</dbReference>
<dbReference type="Gene3D" id="3.10.290.10">
    <property type="entry name" value="RNA-binding S4 domain"/>
    <property type="match status" value="1"/>
</dbReference>
<dbReference type="GeneID" id="61250338"/>
<protein>
    <recommendedName>
        <fullName evidence="4">Ribosomal RNA methyltransferase FtsJ domain-containing protein</fullName>
    </recommendedName>
</protein>
<dbReference type="AlphaFoldDB" id="A0A0R2JY95"/>
<dbReference type="EMBL" id="JQBT01000032">
    <property type="protein sequence ID" value="KRN79053.1"/>
    <property type="molecule type" value="Genomic_DNA"/>
</dbReference>